<keyword evidence="3" id="KW-1185">Reference proteome</keyword>
<name>A0A0H3XNG5_9MOLU</name>
<dbReference type="Gene3D" id="3.30.1370.50">
    <property type="entry name" value="R3H-like domain"/>
    <property type="match status" value="1"/>
</dbReference>
<dbReference type="EMBL" id="CP011856">
    <property type="protein sequence ID" value="AKM54782.1"/>
    <property type="molecule type" value="Genomic_DNA"/>
</dbReference>
<dbReference type="AlphaFoldDB" id="A0A0H3XNG5"/>
<reference evidence="2 3" key="1">
    <citation type="journal article" date="2015" name="Genome Biol. Evol.">
        <title>Found and Lost: The Fates of Horizontally Acquired Genes in Arthropod-Symbiotic Spiroplasma.</title>
        <authorList>
            <person name="Lo W.S."/>
            <person name="Gasparich G.E."/>
            <person name="Kuo C.H."/>
        </authorList>
    </citation>
    <scope>NUCLEOTIDE SEQUENCE [LARGE SCALE GENOMIC DNA]</scope>
    <source>
        <strain evidence="3">TDA-040725-5</strain>
    </source>
</reference>
<dbReference type="PATRIC" id="fig|743698.3.peg.1245"/>
<dbReference type="InterPro" id="IPR001374">
    <property type="entry name" value="R3H_dom"/>
</dbReference>
<gene>
    <name evidence="2" type="ORF">SERIO_v1c12330</name>
</gene>
<reference evidence="3" key="2">
    <citation type="submission" date="2015-06" db="EMBL/GenBank/DDBJ databases">
        <title>Complete genome sequence of Spiroplasma eriocheiris TDA-040725-5 (DSM 21848).</title>
        <authorList>
            <person name="Lo W.-S."/>
            <person name="Kuo C.-H."/>
        </authorList>
    </citation>
    <scope>NUCLEOTIDE SEQUENCE [LARGE SCALE GENOMIC DNA]</scope>
    <source>
        <strain evidence="3">TDA-040725-5</strain>
    </source>
</reference>
<organism evidence="2 3">
    <name type="scientific">Spiroplasma eriocheiris</name>
    <dbReference type="NCBI Taxonomy" id="315358"/>
    <lineage>
        <taxon>Bacteria</taxon>
        <taxon>Bacillati</taxon>
        <taxon>Mycoplasmatota</taxon>
        <taxon>Mollicutes</taxon>
        <taxon>Entomoplasmatales</taxon>
        <taxon>Spiroplasmataceae</taxon>
        <taxon>Spiroplasma</taxon>
    </lineage>
</organism>
<sequence length="194" mass="23294">MMIKIFKNYEEIKKYLNTLSDKHYYNVENTVKKFFGKKIIVLIYQMQDVSATVHQWLQDIFQNILLINNSEMFFSIKSRTINIRILFCQQNNSYDNLVEILTNLMHVYISRKFKNNFYLNIQLQNIENEFLLLINKWANEVVQTKNELILPALPLEKRKIIHQVISRFPQLTSKSIKINNSDNKKIIIKYKITK</sequence>
<dbReference type="RefSeq" id="WP_047791957.1">
    <property type="nucleotide sequence ID" value="NZ_CP011856.1"/>
</dbReference>
<dbReference type="InterPro" id="IPR036867">
    <property type="entry name" value="R3H_dom_sf"/>
</dbReference>
<evidence type="ECO:0000313" key="3">
    <source>
        <dbReference type="Proteomes" id="UP000035661"/>
    </source>
</evidence>
<dbReference type="GO" id="GO:0003676">
    <property type="term" value="F:nucleic acid binding"/>
    <property type="evidence" value="ECO:0007669"/>
    <property type="project" value="InterPro"/>
</dbReference>
<protein>
    <recommendedName>
        <fullName evidence="1">R3H domain-containing protein</fullName>
    </recommendedName>
</protein>
<proteinExistence type="predicted"/>
<feature type="domain" description="R3H" evidence="1">
    <location>
        <begin position="135"/>
        <end position="188"/>
    </location>
</feature>
<evidence type="ECO:0000313" key="2">
    <source>
        <dbReference type="EMBL" id="AKM54782.1"/>
    </source>
</evidence>
<dbReference type="KEGG" id="seri:SERIO_v1c12330"/>
<dbReference type="Pfam" id="PF01424">
    <property type="entry name" value="R3H"/>
    <property type="match status" value="1"/>
</dbReference>
<evidence type="ECO:0000259" key="1">
    <source>
        <dbReference type="Pfam" id="PF01424"/>
    </source>
</evidence>
<accession>A0A0H3XNG5</accession>
<dbReference type="Proteomes" id="UP000035661">
    <property type="component" value="Chromosome"/>
</dbReference>